<sequence>MKKLDVLLMVLSCLFPVAGVMKQIPLGLSLFMGGLLFLTSIGSYYAKRWHSRIFSWIAYTGFITFLLAVWDQDITISSLEENVKIAACMAVIPGILRFRTYAITTGLLGLWGAVLWDMKETQSLAVLQRIMNLFQSEPFYLIILAAGCLLGGWLASAFRRGKKNENQEKTSLFKQKKKRIKPTFKIRIPSLPRVKVKLLKFSKKRASRSKEIRTHEPIHEEHTVTFYPNIEQQHHNEEMDITPEPIQGQTRMERRKNRLKA</sequence>
<keyword evidence="2" id="KW-0472">Membrane</keyword>
<keyword evidence="4" id="KW-1185">Reference proteome</keyword>
<evidence type="ECO:0000313" key="3">
    <source>
        <dbReference type="EMBL" id="WXB94671.1"/>
    </source>
</evidence>
<feature type="transmembrane region" description="Helical" evidence="2">
    <location>
        <begin position="139"/>
        <end position="158"/>
    </location>
</feature>
<proteinExistence type="predicted"/>
<protein>
    <submittedName>
        <fullName evidence="3">DUF3959 family protein</fullName>
    </submittedName>
</protein>
<dbReference type="EMBL" id="CP147404">
    <property type="protein sequence ID" value="WXB94671.1"/>
    <property type="molecule type" value="Genomic_DNA"/>
</dbReference>
<evidence type="ECO:0000256" key="1">
    <source>
        <dbReference type="SAM" id="MobiDB-lite"/>
    </source>
</evidence>
<keyword evidence="2" id="KW-0812">Transmembrane</keyword>
<dbReference type="InterPro" id="IPR025080">
    <property type="entry name" value="DUF3959"/>
</dbReference>
<feature type="region of interest" description="Disordered" evidence="1">
    <location>
        <begin position="242"/>
        <end position="261"/>
    </location>
</feature>
<reference evidence="3 4" key="1">
    <citation type="submission" date="2024-02" db="EMBL/GenBank/DDBJ databases">
        <title>Seven novel Bacillus-like species.</title>
        <authorList>
            <person name="Liu G."/>
        </authorList>
    </citation>
    <scope>NUCLEOTIDE SEQUENCE [LARGE SCALE GENOMIC DNA]</scope>
    <source>
        <strain evidence="3 4">FJAT-52991</strain>
    </source>
</reference>
<feature type="transmembrane region" description="Helical" evidence="2">
    <location>
        <begin position="29"/>
        <end position="46"/>
    </location>
</feature>
<dbReference type="Pfam" id="PF13105">
    <property type="entry name" value="DUF3959"/>
    <property type="match status" value="1"/>
</dbReference>
<evidence type="ECO:0000313" key="4">
    <source>
        <dbReference type="Proteomes" id="UP001387364"/>
    </source>
</evidence>
<keyword evidence="2" id="KW-1133">Transmembrane helix</keyword>
<gene>
    <name evidence="3" type="ORF">WDJ61_08620</name>
</gene>
<dbReference type="Proteomes" id="UP001387364">
    <property type="component" value="Chromosome"/>
</dbReference>
<accession>A0ABZ2NAM0</accession>
<dbReference type="RefSeq" id="WP_338754473.1">
    <property type="nucleotide sequence ID" value="NZ_CP147404.1"/>
</dbReference>
<feature type="transmembrane region" description="Helical" evidence="2">
    <location>
        <begin position="53"/>
        <end position="70"/>
    </location>
</feature>
<evidence type="ECO:0000256" key="2">
    <source>
        <dbReference type="SAM" id="Phobius"/>
    </source>
</evidence>
<organism evidence="3 4">
    <name type="scientific">Bacillus kandeliae</name>
    <dbReference type="NCBI Taxonomy" id="3129297"/>
    <lineage>
        <taxon>Bacteria</taxon>
        <taxon>Bacillati</taxon>
        <taxon>Bacillota</taxon>
        <taxon>Bacilli</taxon>
        <taxon>Bacillales</taxon>
        <taxon>Bacillaceae</taxon>
        <taxon>Bacillus</taxon>
    </lineage>
</organism>
<name>A0ABZ2NAM0_9BACI</name>